<comment type="similarity">
    <text evidence="2">Belongs to the DNA polymerase type-B-like family.</text>
</comment>
<reference evidence="10" key="2">
    <citation type="journal article" date="2019" name="Gigascience">
        <title>High-quality Schistosoma haematobium genome achieved by single-molecule and long-range sequencing.</title>
        <authorList>
            <person name="Stroehlein A.J."/>
            <person name="Korhonen P.K."/>
            <person name="Chong T.M."/>
            <person name="Lim Y.L."/>
            <person name="Chan K.G."/>
            <person name="Webster B."/>
            <person name="Rollinson D."/>
            <person name="Brindley P.J."/>
            <person name="Gasser R.B."/>
            <person name="Young N.D."/>
        </authorList>
    </citation>
    <scope>NUCLEOTIDE SEQUENCE</scope>
</reference>
<feature type="region of interest" description="Disordered" evidence="7">
    <location>
        <begin position="581"/>
        <end position="600"/>
    </location>
</feature>
<dbReference type="CDD" id="cd05402">
    <property type="entry name" value="NT_PAP_TUTase"/>
    <property type="match status" value="1"/>
</dbReference>
<evidence type="ECO:0000259" key="9">
    <source>
        <dbReference type="Pfam" id="PF22600"/>
    </source>
</evidence>
<dbReference type="KEGG" id="shx:MS3_00003317"/>
<accession>A0A6A5DCT6</accession>
<comment type="caution">
    <text evidence="10">The sequence shown here is derived from an EMBL/GenBank/DDBJ whole genome shotgun (WGS) entry which is preliminary data.</text>
</comment>
<feature type="domain" description="PAP-associated" evidence="8">
    <location>
        <begin position="242"/>
        <end position="302"/>
    </location>
</feature>
<dbReference type="EC" id="2.7.7.19" evidence="3"/>
<dbReference type="FunFam" id="3.30.460.10:FF:000006">
    <property type="entry name" value="non-canonical poly(A) RNA polymerase PAPD5"/>
    <property type="match status" value="1"/>
</dbReference>
<dbReference type="AlphaFoldDB" id="A0A6A5DCT6"/>
<dbReference type="InterPro" id="IPR043519">
    <property type="entry name" value="NT_sf"/>
</dbReference>
<dbReference type="GO" id="GO:0031123">
    <property type="term" value="P:RNA 3'-end processing"/>
    <property type="evidence" value="ECO:0007669"/>
    <property type="project" value="TreeGrafter"/>
</dbReference>
<keyword evidence="6" id="KW-0460">Magnesium</keyword>
<dbReference type="SUPFAM" id="SSF81631">
    <property type="entry name" value="PAP/OAS1 substrate-binding domain"/>
    <property type="match status" value="1"/>
</dbReference>
<feature type="domain" description="Poly(A) RNA polymerase mitochondrial-like central palm" evidence="9">
    <location>
        <begin position="56"/>
        <end position="185"/>
    </location>
</feature>
<feature type="compositionally biased region" description="Polar residues" evidence="7">
    <location>
        <begin position="581"/>
        <end position="597"/>
    </location>
</feature>
<sequence>MEGVAIQTGYNRNNVTSALKPDEYRNYGFPLGQSFKLEDIPWKSTEKEYDFGVIGLHSEIKDFLNYISPNPAEQFAREIVVAKVKDIVYGLWPNCQVDVFGSFKTGLYLPTSDIDMVIFGKWDALPLHTLEQALFKSGISSEIKVLDKATVPIVKMTDKETELRVDISFNMINSVKAAELIRVFMKKYPCLPYLVFVLKQFLLQRSLNEVWTGGLSSYALILMCVSFLQHTLRPEVSIDDVNLGILLVEFFELYGRHFNYRNTAIRITNGGCYVRKEVVQQNMERGLRPSLLCIEDPLCPGNDVGRRSYCALQIKQAFEYAYVVLSSAVLPQYHFLHCNTDVSILGRIIRISKKSVEFRQRIQDYAHHLRASLPVNTKMLQGSVSSRSQNFIVPSSPWVAQSNLNTVNRIDCTLPPSVEQRTNFSVHSNLPVVPRNEQLDLPILVWQSNPSVNASQVPKLSGAQDECVTDDNTSRSQINFSVEKPVSISSSDSYNEHIEIINSETSSDEGDLHCNTNGESDVEKPGEYSVLADELASLTTFNQIEKKNTLSPIVNTDSLKSSEVTFRKPHQGRKRRCLRVLTSSKPNAGNSSNQQSRNLRDDCIVSMYPNVRDVAFSAQRTSSQNHVHGKSNSFCKSYEKPHQSALVCFPTSVGSQVSRSNNSGSNSFSRLSQAQKRHATTSRRSK</sequence>
<dbReference type="InterPro" id="IPR045862">
    <property type="entry name" value="Trf4-like"/>
</dbReference>
<dbReference type="PANTHER" id="PTHR23092">
    <property type="entry name" value="POLY(A) RNA POLYMERASE"/>
    <property type="match status" value="1"/>
</dbReference>
<dbReference type="GO" id="GO:1990817">
    <property type="term" value="F:poly(A) RNA polymerase activity"/>
    <property type="evidence" value="ECO:0007669"/>
    <property type="project" value="UniProtKB-EC"/>
</dbReference>
<organism evidence="10 11">
    <name type="scientific">Schistosoma haematobium</name>
    <name type="common">Blood fluke</name>
    <dbReference type="NCBI Taxonomy" id="6185"/>
    <lineage>
        <taxon>Eukaryota</taxon>
        <taxon>Metazoa</taxon>
        <taxon>Spiralia</taxon>
        <taxon>Lophotrochozoa</taxon>
        <taxon>Platyhelminthes</taxon>
        <taxon>Trematoda</taxon>
        <taxon>Digenea</taxon>
        <taxon>Strigeidida</taxon>
        <taxon>Schistosomatoidea</taxon>
        <taxon>Schistosomatidae</taxon>
        <taxon>Schistosoma</taxon>
    </lineage>
</organism>
<dbReference type="RefSeq" id="XP_035587669.1">
    <property type="nucleotide sequence ID" value="XM_035733781.2"/>
</dbReference>
<evidence type="ECO:0000313" key="11">
    <source>
        <dbReference type="Proteomes" id="UP000471633"/>
    </source>
</evidence>
<evidence type="ECO:0000256" key="5">
    <source>
        <dbReference type="ARBA" id="ARBA00022723"/>
    </source>
</evidence>
<feature type="compositionally biased region" description="Low complexity" evidence="7">
    <location>
        <begin position="656"/>
        <end position="673"/>
    </location>
</feature>
<dbReference type="FunFam" id="1.10.1410.10:FF:000003">
    <property type="entry name" value="non-canonical poly(A) RNA polymerase PAPD7"/>
    <property type="match status" value="1"/>
</dbReference>
<dbReference type="Gene3D" id="1.10.1410.10">
    <property type="match status" value="1"/>
</dbReference>
<gene>
    <name evidence="10" type="primary">PAPD5_1</name>
    <name evidence="10" type="ORF">MS3_00003317</name>
</gene>
<dbReference type="GeneID" id="24594574"/>
<dbReference type="GO" id="GO:0003729">
    <property type="term" value="F:mRNA binding"/>
    <property type="evidence" value="ECO:0007669"/>
    <property type="project" value="TreeGrafter"/>
</dbReference>
<reference evidence="10" key="3">
    <citation type="submission" date="2021-06" db="EMBL/GenBank/DDBJ databases">
        <title>Chromosome-level genome assembly for S. haematobium.</title>
        <authorList>
            <person name="Stroehlein A.J."/>
        </authorList>
    </citation>
    <scope>NUCLEOTIDE SEQUENCE</scope>
</reference>
<evidence type="ECO:0000256" key="2">
    <source>
        <dbReference type="ARBA" id="ARBA00008593"/>
    </source>
</evidence>
<dbReference type="GO" id="GO:0005730">
    <property type="term" value="C:nucleolus"/>
    <property type="evidence" value="ECO:0007669"/>
    <property type="project" value="TreeGrafter"/>
</dbReference>
<reference evidence="10" key="4">
    <citation type="journal article" date="2022" name="PLoS Pathog.">
        <title>Chromosome-level genome of Schistosoma haematobium underpins genome-wide explorations of molecular variation.</title>
        <authorList>
            <person name="Stroehlein A.J."/>
            <person name="Korhonen P.K."/>
            <person name="Lee V.V."/>
            <person name="Ralph S.A."/>
            <person name="Mentink-Kane M."/>
            <person name="You H."/>
            <person name="McManus D.P."/>
            <person name="Tchuente L.T."/>
            <person name="Stothard J.R."/>
            <person name="Kaur P."/>
            <person name="Dudchenko O."/>
            <person name="Aiden E.L."/>
            <person name="Yang B."/>
            <person name="Yang H."/>
            <person name="Emery A.M."/>
            <person name="Webster B.L."/>
            <person name="Brindley P.J."/>
            <person name="Rollinson D."/>
            <person name="Chang B.C.H."/>
            <person name="Gasser R.B."/>
            <person name="Young N.D."/>
        </authorList>
    </citation>
    <scope>NUCLEOTIDE SEQUENCE</scope>
</reference>
<evidence type="ECO:0000313" key="10">
    <source>
        <dbReference type="EMBL" id="KAH9590769.1"/>
    </source>
</evidence>
<dbReference type="GO" id="GO:0043634">
    <property type="term" value="P:polyadenylation-dependent ncRNA catabolic process"/>
    <property type="evidence" value="ECO:0007669"/>
    <property type="project" value="TreeGrafter"/>
</dbReference>
<name>A0A6A5DCT6_SCHHA</name>
<dbReference type="CTD" id="24594574"/>
<dbReference type="GO" id="GO:0031499">
    <property type="term" value="C:TRAMP complex"/>
    <property type="evidence" value="ECO:0007669"/>
    <property type="project" value="TreeGrafter"/>
</dbReference>
<dbReference type="Pfam" id="PF22600">
    <property type="entry name" value="MTPAP-like_central"/>
    <property type="match status" value="1"/>
</dbReference>
<feature type="region of interest" description="Disordered" evidence="7">
    <location>
        <begin position="656"/>
        <end position="686"/>
    </location>
</feature>
<dbReference type="PANTHER" id="PTHR23092:SF15">
    <property type="entry name" value="INACTIVE NON-CANONICAL POLY(A) RNA POLYMERASE PROTEIN TRF4-2-RELATED"/>
    <property type="match status" value="1"/>
</dbReference>
<dbReference type="Proteomes" id="UP000471633">
    <property type="component" value="Unassembled WGS sequence"/>
</dbReference>
<evidence type="ECO:0000256" key="7">
    <source>
        <dbReference type="SAM" id="MobiDB-lite"/>
    </source>
</evidence>
<comment type="cofactor">
    <cofactor evidence="1">
        <name>Mn(2+)</name>
        <dbReference type="ChEBI" id="CHEBI:29035"/>
    </cofactor>
</comment>
<proteinExistence type="inferred from homology"/>
<dbReference type="SUPFAM" id="SSF81301">
    <property type="entry name" value="Nucleotidyltransferase"/>
    <property type="match status" value="1"/>
</dbReference>
<dbReference type="EMBL" id="AMPZ03000002">
    <property type="protein sequence ID" value="KAH9590769.1"/>
    <property type="molecule type" value="Genomic_DNA"/>
</dbReference>
<dbReference type="Gene3D" id="3.30.460.10">
    <property type="entry name" value="Beta Polymerase, domain 2"/>
    <property type="match status" value="1"/>
</dbReference>
<protein>
    <recommendedName>
        <fullName evidence="3">polynucleotide adenylyltransferase</fullName>
        <ecNumber evidence="3">2.7.7.19</ecNumber>
    </recommendedName>
</protein>
<dbReference type="InterPro" id="IPR002058">
    <property type="entry name" value="PAP_assoc"/>
</dbReference>
<dbReference type="GO" id="GO:0046872">
    <property type="term" value="F:metal ion binding"/>
    <property type="evidence" value="ECO:0007669"/>
    <property type="project" value="UniProtKB-KW"/>
</dbReference>
<evidence type="ECO:0000256" key="1">
    <source>
        <dbReference type="ARBA" id="ARBA00001936"/>
    </source>
</evidence>
<evidence type="ECO:0000256" key="4">
    <source>
        <dbReference type="ARBA" id="ARBA00022679"/>
    </source>
</evidence>
<dbReference type="OrthoDB" id="273917at2759"/>
<evidence type="ECO:0000259" key="8">
    <source>
        <dbReference type="Pfam" id="PF03828"/>
    </source>
</evidence>
<keyword evidence="4" id="KW-0808">Transferase</keyword>
<keyword evidence="5" id="KW-0479">Metal-binding</keyword>
<keyword evidence="11" id="KW-1185">Reference proteome</keyword>
<dbReference type="InterPro" id="IPR054708">
    <property type="entry name" value="MTPAP-like_central"/>
</dbReference>
<evidence type="ECO:0000256" key="3">
    <source>
        <dbReference type="ARBA" id="ARBA00012388"/>
    </source>
</evidence>
<feature type="compositionally biased region" description="Basic residues" evidence="7">
    <location>
        <begin position="675"/>
        <end position="686"/>
    </location>
</feature>
<dbReference type="Pfam" id="PF03828">
    <property type="entry name" value="PAP_assoc"/>
    <property type="match status" value="1"/>
</dbReference>
<evidence type="ECO:0000256" key="6">
    <source>
        <dbReference type="ARBA" id="ARBA00022842"/>
    </source>
</evidence>
<reference evidence="10" key="1">
    <citation type="journal article" date="2012" name="Nat. Genet.">
        <title>Whole-genome sequence of Schistosoma haematobium.</title>
        <authorList>
            <person name="Young N.D."/>
            <person name="Jex A.R."/>
            <person name="Li B."/>
            <person name="Liu S."/>
            <person name="Yang L."/>
            <person name="Xiong Z."/>
            <person name="Li Y."/>
            <person name="Cantacessi C."/>
            <person name="Hall R.S."/>
            <person name="Xu X."/>
            <person name="Chen F."/>
            <person name="Wu X."/>
            <person name="Zerlotini A."/>
            <person name="Oliveira G."/>
            <person name="Hofmann A."/>
            <person name="Zhang G."/>
            <person name="Fang X."/>
            <person name="Kang Y."/>
            <person name="Campbell B.E."/>
            <person name="Loukas A."/>
            <person name="Ranganathan S."/>
            <person name="Rollinson D."/>
            <person name="Rinaldi G."/>
            <person name="Brindley P.J."/>
            <person name="Yang H."/>
            <person name="Wang J."/>
            <person name="Wang J."/>
            <person name="Gasser R.B."/>
        </authorList>
    </citation>
    <scope>NUCLEOTIDE SEQUENCE</scope>
</reference>